<evidence type="ECO:0008006" key="3">
    <source>
        <dbReference type="Google" id="ProtNLM"/>
    </source>
</evidence>
<dbReference type="Gene3D" id="3.10.450.50">
    <property type="match status" value="1"/>
</dbReference>
<dbReference type="PANTHER" id="PTHR31757:SF0">
    <property type="entry name" value="SLL0781 PROTEIN"/>
    <property type="match status" value="1"/>
</dbReference>
<reference evidence="1 2" key="1">
    <citation type="submission" date="2014-04" db="EMBL/GenBank/DDBJ databases">
        <authorList>
            <consortium name="DOE Joint Genome Institute"/>
            <person name="Kuo A."/>
            <person name="Tarkka M."/>
            <person name="Buscot F."/>
            <person name="Kohler A."/>
            <person name="Nagy L.G."/>
            <person name="Floudas D."/>
            <person name="Copeland A."/>
            <person name="Barry K.W."/>
            <person name="Cichocki N."/>
            <person name="Veneault-Fourrey C."/>
            <person name="LaButti K."/>
            <person name="Lindquist E.A."/>
            <person name="Lipzen A."/>
            <person name="Lundell T."/>
            <person name="Morin E."/>
            <person name="Murat C."/>
            <person name="Sun H."/>
            <person name="Tunlid A."/>
            <person name="Henrissat B."/>
            <person name="Grigoriev I.V."/>
            <person name="Hibbett D.S."/>
            <person name="Martin F."/>
            <person name="Nordberg H.P."/>
            <person name="Cantor M.N."/>
            <person name="Hua S.X."/>
        </authorList>
    </citation>
    <scope>NUCLEOTIDE SEQUENCE [LARGE SCALE GENOMIC DNA]</scope>
    <source>
        <strain evidence="1 2">F 1598</strain>
    </source>
</reference>
<dbReference type="HOGENOM" id="CLU_112790_1_0_1"/>
<dbReference type="AlphaFoldDB" id="A0A0C3ALZ3"/>
<protein>
    <recommendedName>
        <fullName evidence="3">DUF1348-domain-containing protein</fullName>
    </recommendedName>
</protein>
<organism evidence="1 2">
    <name type="scientific">Piloderma croceum (strain F 1598)</name>
    <dbReference type="NCBI Taxonomy" id="765440"/>
    <lineage>
        <taxon>Eukaryota</taxon>
        <taxon>Fungi</taxon>
        <taxon>Dikarya</taxon>
        <taxon>Basidiomycota</taxon>
        <taxon>Agaricomycotina</taxon>
        <taxon>Agaricomycetes</taxon>
        <taxon>Agaricomycetidae</taxon>
        <taxon>Atheliales</taxon>
        <taxon>Atheliaceae</taxon>
        <taxon>Piloderma</taxon>
    </lineage>
</organism>
<dbReference type="STRING" id="765440.A0A0C3ALZ3"/>
<evidence type="ECO:0000313" key="2">
    <source>
        <dbReference type="Proteomes" id="UP000054166"/>
    </source>
</evidence>
<dbReference type="SUPFAM" id="SSF54427">
    <property type="entry name" value="NTF2-like"/>
    <property type="match status" value="1"/>
</dbReference>
<dbReference type="PANTHER" id="PTHR31757">
    <property type="entry name" value="SLL0781 PROTEIN"/>
    <property type="match status" value="1"/>
</dbReference>
<keyword evidence="2" id="KW-1185">Reference proteome</keyword>
<reference evidence="2" key="2">
    <citation type="submission" date="2015-01" db="EMBL/GenBank/DDBJ databases">
        <title>Evolutionary Origins and Diversification of the Mycorrhizal Mutualists.</title>
        <authorList>
            <consortium name="DOE Joint Genome Institute"/>
            <consortium name="Mycorrhizal Genomics Consortium"/>
            <person name="Kohler A."/>
            <person name="Kuo A."/>
            <person name="Nagy L.G."/>
            <person name="Floudas D."/>
            <person name="Copeland A."/>
            <person name="Barry K.W."/>
            <person name="Cichocki N."/>
            <person name="Veneault-Fourrey C."/>
            <person name="LaButti K."/>
            <person name="Lindquist E.A."/>
            <person name="Lipzen A."/>
            <person name="Lundell T."/>
            <person name="Morin E."/>
            <person name="Murat C."/>
            <person name="Riley R."/>
            <person name="Ohm R."/>
            <person name="Sun H."/>
            <person name="Tunlid A."/>
            <person name="Henrissat B."/>
            <person name="Grigoriev I.V."/>
            <person name="Hibbett D.S."/>
            <person name="Martin F."/>
        </authorList>
    </citation>
    <scope>NUCLEOTIDE SEQUENCE [LARGE SCALE GENOMIC DNA]</scope>
    <source>
        <strain evidence="2">F 1598</strain>
    </source>
</reference>
<dbReference type="InterPro" id="IPR032710">
    <property type="entry name" value="NTF2-like_dom_sf"/>
</dbReference>
<dbReference type="InParanoid" id="A0A0C3ALZ3"/>
<dbReference type="Pfam" id="PF07080">
    <property type="entry name" value="DUF1348"/>
    <property type="match status" value="1"/>
</dbReference>
<dbReference type="OrthoDB" id="14527at2759"/>
<dbReference type="Proteomes" id="UP000054166">
    <property type="component" value="Unassembled WGS sequence"/>
</dbReference>
<proteinExistence type="predicted"/>
<accession>A0A0C3ALZ3</accession>
<sequence>MAHIVPPFTAATALEKVKFAQNAWNTMNPEIIAKAYTTDCIWRNRDQFIRGQEEIKTFLTTKYAKEKGYRLKKELFAFQDNKIAVQFFYEYHDENGQWYRAYGLEDWTFQVDGEEKGKMRKRMSSINDVKISEDERWFANNVDVETVTISEKHL</sequence>
<dbReference type="InterPro" id="IPR009783">
    <property type="entry name" value="DUF1348"/>
</dbReference>
<gene>
    <name evidence="1" type="ORF">PILCRDRAFT_79560</name>
</gene>
<evidence type="ECO:0000313" key="1">
    <source>
        <dbReference type="EMBL" id="KIM74923.1"/>
    </source>
</evidence>
<name>A0A0C3ALZ3_PILCF</name>
<dbReference type="EMBL" id="KN833053">
    <property type="protein sequence ID" value="KIM74923.1"/>
    <property type="molecule type" value="Genomic_DNA"/>
</dbReference>